<sequence length="301" mass="33394">MLSEVSANGGSTGARATALQHSLSKGECYTALVLARNILTPLNRLSKELQSTSCTVTKSLELVRVTQEHLQAQRDDANTLTRSAIEQAKLIFRVEEVAMPRKKRPPARKTGPAEPHHPSSPEEYIRVEYIKALDAANSQLCSRFQKQDNQHVAQLESLLLSPPDRTRTIATIKSSPWAGDLDEEKLHDDLLAFRRLGEYSTLDEAVALAERWKASSSLFSEVMTLLRLLVTVPASSAASERSFSALRRLKTWLRGTMGQRRLNAVAVCHVHQAATRKVPDVNIAREYAVLNPGRRSTFGAF</sequence>
<keyword evidence="4" id="KW-1185">Reference proteome</keyword>
<reference evidence="3 4" key="1">
    <citation type="submission" date="2019-07" db="EMBL/GenBank/DDBJ databases">
        <title>Draft genome assembly of a fouling barnacle, Amphibalanus amphitrite (Darwin, 1854): The first reference genome for Thecostraca.</title>
        <authorList>
            <person name="Kim W."/>
        </authorList>
    </citation>
    <scope>NUCLEOTIDE SEQUENCE [LARGE SCALE GENOMIC DNA]</scope>
    <source>
        <strain evidence="3">SNU_AA5</strain>
        <tissue evidence="3">Soma without cirri and trophi</tissue>
    </source>
</reference>
<feature type="region of interest" description="Disordered" evidence="1">
    <location>
        <begin position="99"/>
        <end position="121"/>
    </location>
</feature>
<evidence type="ECO:0000313" key="3">
    <source>
        <dbReference type="EMBL" id="KAF0301867.1"/>
    </source>
</evidence>
<proteinExistence type="predicted"/>
<dbReference type="GO" id="GO:0046983">
    <property type="term" value="F:protein dimerization activity"/>
    <property type="evidence" value="ECO:0007669"/>
    <property type="project" value="InterPro"/>
</dbReference>
<protein>
    <submittedName>
        <fullName evidence="3">Zinc finger MYM-type protein 1</fullName>
    </submittedName>
</protein>
<dbReference type="EMBL" id="VIIS01001113">
    <property type="protein sequence ID" value="KAF0301867.1"/>
    <property type="molecule type" value="Genomic_DNA"/>
</dbReference>
<dbReference type="PANTHER" id="PTHR46289">
    <property type="entry name" value="52 KDA REPRESSOR OF THE INHIBITOR OF THE PROTEIN KINASE-LIKE PROTEIN-RELATED"/>
    <property type="match status" value="1"/>
</dbReference>
<accession>A0A6A4W1L6</accession>
<dbReference type="OrthoDB" id="6356500at2759"/>
<gene>
    <name evidence="3" type="primary">ZMYM1_4</name>
    <name evidence="3" type="ORF">FJT64_000089</name>
</gene>
<dbReference type="InterPro" id="IPR012337">
    <property type="entry name" value="RNaseH-like_sf"/>
</dbReference>
<dbReference type="InterPro" id="IPR008906">
    <property type="entry name" value="HATC_C_dom"/>
</dbReference>
<evidence type="ECO:0000256" key="1">
    <source>
        <dbReference type="SAM" id="MobiDB-lite"/>
    </source>
</evidence>
<dbReference type="Pfam" id="PF05699">
    <property type="entry name" value="Dimer_Tnp_hAT"/>
    <property type="match status" value="1"/>
</dbReference>
<evidence type="ECO:0000259" key="2">
    <source>
        <dbReference type="Pfam" id="PF05699"/>
    </source>
</evidence>
<organism evidence="3 4">
    <name type="scientific">Amphibalanus amphitrite</name>
    <name type="common">Striped barnacle</name>
    <name type="synonym">Balanus amphitrite</name>
    <dbReference type="NCBI Taxonomy" id="1232801"/>
    <lineage>
        <taxon>Eukaryota</taxon>
        <taxon>Metazoa</taxon>
        <taxon>Ecdysozoa</taxon>
        <taxon>Arthropoda</taxon>
        <taxon>Crustacea</taxon>
        <taxon>Multicrustacea</taxon>
        <taxon>Cirripedia</taxon>
        <taxon>Thoracica</taxon>
        <taxon>Thoracicalcarea</taxon>
        <taxon>Balanomorpha</taxon>
        <taxon>Balanoidea</taxon>
        <taxon>Balanidae</taxon>
        <taxon>Amphibalaninae</taxon>
        <taxon>Amphibalanus</taxon>
    </lineage>
</organism>
<dbReference type="AlphaFoldDB" id="A0A6A4W1L6"/>
<dbReference type="PANTHER" id="PTHR46289:SF17">
    <property type="entry name" value="HAT C-TERMINAL DIMERISATION DOMAIN-CONTAINING PROTEIN"/>
    <property type="match status" value="1"/>
</dbReference>
<dbReference type="SUPFAM" id="SSF53098">
    <property type="entry name" value="Ribonuclease H-like"/>
    <property type="match status" value="1"/>
</dbReference>
<name>A0A6A4W1L6_AMPAM</name>
<comment type="caution">
    <text evidence="3">The sequence shown here is derived from an EMBL/GenBank/DDBJ whole genome shotgun (WGS) entry which is preliminary data.</text>
</comment>
<feature type="domain" description="HAT C-terminal dimerisation" evidence="2">
    <location>
        <begin position="206"/>
        <end position="271"/>
    </location>
</feature>
<dbReference type="Proteomes" id="UP000440578">
    <property type="component" value="Unassembled WGS sequence"/>
</dbReference>
<evidence type="ECO:0000313" key="4">
    <source>
        <dbReference type="Proteomes" id="UP000440578"/>
    </source>
</evidence>
<dbReference type="InterPro" id="IPR052958">
    <property type="entry name" value="IFN-induced_PKR_regulator"/>
</dbReference>